<accession>A0A2J6Q7K1</accession>
<evidence type="ECO:0000256" key="6">
    <source>
        <dbReference type="SAM" id="Phobius"/>
    </source>
</evidence>
<feature type="transmembrane region" description="Helical" evidence="6">
    <location>
        <begin position="449"/>
        <end position="469"/>
    </location>
</feature>
<dbReference type="OrthoDB" id="2585655at2759"/>
<evidence type="ECO:0000313" key="8">
    <source>
        <dbReference type="EMBL" id="PMD22257.1"/>
    </source>
</evidence>
<dbReference type="Pfam" id="PF07690">
    <property type="entry name" value="MFS_1"/>
    <property type="match status" value="1"/>
</dbReference>
<feature type="transmembrane region" description="Helical" evidence="6">
    <location>
        <begin position="171"/>
        <end position="192"/>
    </location>
</feature>
<evidence type="ECO:0000256" key="2">
    <source>
        <dbReference type="ARBA" id="ARBA00022692"/>
    </source>
</evidence>
<evidence type="ECO:0000256" key="4">
    <source>
        <dbReference type="ARBA" id="ARBA00023136"/>
    </source>
</evidence>
<dbReference type="GO" id="GO:0005886">
    <property type="term" value="C:plasma membrane"/>
    <property type="evidence" value="ECO:0007669"/>
    <property type="project" value="TreeGrafter"/>
</dbReference>
<feature type="transmembrane region" description="Helical" evidence="6">
    <location>
        <begin position="117"/>
        <end position="136"/>
    </location>
</feature>
<sequence length="520" mass="57444">MDAALEKAQVSQIDDALNTNGNNNDAENDLNKPQRLAGDAPSDLRLDKHRLPLVPQPTKHKDDPLNWSPALKLFIAVQISWLACLGPMAAAVINPAFVPLGKAFKITTVEASYELTVYIIFAGVGPLLISPLANVYGRRPVYLLGNVLAAVTNIIAGHCTTWNGILVTRVFNGIGAGSNVAIGGATICDLYFMHERGLYMGIYTFFLTNGPHLAPLIGGYIAQNLGWRQCFNIPGYIQLGTFLVTLLCLPETLYSRNTTTTSSSSYKPASYTSLLLFRRGHLSDRDLKAKDFLEPFYMLKYISILIPGLYYMISFGFGTVLFATTGASLFAKFYHFNVAQTGLLLSIPLLIGCLIGEFNAGWLTDHMVYRYAKRHDGVRKPEARLDAIWLALLLPIGVIIDGICLSHYKSVGWIGAAFGMGIACCGLQVATTVVYAYCTDCYKPQSAEISTVLNTFRSIFSALISFYAIPLGNKIKFEYAWLVFALLNIVFLLPMFALRIYGSRWRSYAWQSPPKFHNDI</sequence>
<feature type="transmembrane region" description="Helical" evidence="6">
    <location>
        <begin position="73"/>
        <end position="97"/>
    </location>
</feature>
<dbReference type="PROSITE" id="PS50850">
    <property type="entry name" value="MFS"/>
    <property type="match status" value="1"/>
</dbReference>
<feature type="transmembrane region" description="Helical" evidence="6">
    <location>
        <begin position="308"/>
        <end position="331"/>
    </location>
</feature>
<organism evidence="8 9">
    <name type="scientific">Hyaloscypha hepaticicola</name>
    <dbReference type="NCBI Taxonomy" id="2082293"/>
    <lineage>
        <taxon>Eukaryota</taxon>
        <taxon>Fungi</taxon>
        <taxon>Dikarya</taxon>
        <taxon>Ascomycota</taxon>
        <taxon>Pezizomycotina</taxon>
        <taxon>Leotiomycetes</taxon>
        <taxon>Helotiales</taxon>
        <taxon>Hyaloscyphaceae</taxon>
        <taxon>Hyaloscypha</taxon>
    </lineage>
</organism>
<dbReference type="InterPro" id="IPR011701">
    <property type="entry name" value="MFS"/>
</dbReference>
<feature type="compositionally biased region" description="Low complexity" evidence="5">
    <location>
        <begin position="14"/>
        <end position="25"/>
    </location>
</feature>
<dbReference type="EMBL" id="KZ613478">
    <property type="protein sequence ID" value="PMD22257.1"/>
    <property type="molecule type" value="Genomic_DNA"/>
</dbReference>
<dbReference type="Proteomes" id="UP000235672">
    <property type="component" value="Unassembled WGS sequence"/>
</dbReference>
<dbReference type="PANTHER" id="PTHR23502">
    <property type="entry name" value="MAJOR FACILITATOR SUPERFAMILY"/>
    <property type="match status" value="1"/>
</dbReference>
<reference evidence="8 9" key="1">
    <citation type="submission" date="2016-05" db="EMBL/GenBank/DDBJ databases">
        <title>A degradative enzymes factory behind the ericoid mycorrhizal symbiosis.</title>
        <authorList>
            <consortium name="DOE Joint Genome Institute"/>
            <person name="Martino E."/>
            <person name="Morin E."/>
            <person name="Grelet G."/>
            <person name="Kuo A."/>
            <person name="Kohler A."/>
            <person name="Daghino S."/>
            <person name="Barry K."/>
            <person name="Choi C."/>
            <person name="Cichocki N."/>
            <person name="Clum A."/>
            <person name="Copeland A."/>
            <person name="Hainaut M."/>
            <person name="Haridas S."/>
            <person name="Labutti K."/>
            <person name="Lindquist E."/>
            <person name="Lipzen A."/>
            <person name="Khouja H.-R."/>
            <person name="Murat C."/>
            <person name="Ohm R."/>
            <person name="Olson A."/>
            <person name="Spatafora J."/>
            <person name="Veneault-Fourrey C."/>
            <person name="Henrissat B."/>
            <person name="Grigoriev I."/>
            <person name="Martin F."/>
            <person name="Perotto S."/>
        </authorList>
    </citation>
    <scope>NUCLEOTIDE SEQUENCE [LARGE SCALE GENOMIC DNA]</scope>
    <source>
        <strain evidence="8 9">UAMH 7357</strain>
    </source>
</reference>
<dbReference type="PANTHER" id="PTHR23502:SF181">
    <property type="entry name" value="MAJOR FACILITATOR SUPERFAMILY (MFS) PROFILE DOMAIN-CONTAINING PROTEIN"/>
    <property type="match status" value="1"/>
</dbReference>
<dbReference type="Gene3D" id="1.20.1250.20">
    <property type="entry name" value="MFS general substrate transporter like domains"/>
    <property type="match status" value="1"/>
</dbReference>
<proteinExistence type="predicted"/>
<dbReference type="GO" id="GO:0022857">
    <property type="term" value="F:transmembrane transporter activity"/>
    <property type="evidence" value="ECO:0007669"/>
    <property type="project" value="InterPro"/>
</dbReference>
<evidence type="ECO:0000256" key="3">
    <source>
        <dbReference type="ARBA" id="ARBA00022989"/>
    </source>
</evidence>
<dbReference type="STRING" id="1745343.A0A2J6Q7K1"/>
<evidence type="ECO:0000313" key="9">
    <source>
        <dbReference type="Proteomes" id="UP000235672"/>
    </source>
</evidence>
<feature type="transmembrane region" description="Helical" evidence="6">
    <location>
        <begin position="385"/>
        <end position="408"/>
    </location>
</feature>
<feature type="transmembrane region" description="Helical" evidence="6">
    <location>
        <begin position="343"/>
        <end position="364"/>
    </location>
</feature>
<name>A0A2J6Q7K1_9HELO</name>
<keyword evidence="2 6" id="KW-0812">Transmembrane</keyword>
<keyword evidence="3 6" id="KW-1133">Transmembrane helix</keyword>
<comment type="subcellular location">
    <subcellularLocation>
        <location evidence="1">Membrane</location>
        <topology evidence="1">Multi-pass membrane protein</topology>
    </subcellularLocation>
</comment>
<keyword evidence="4 6" id="KW-0472">Membrane</keyword>
<protein>
    <submittedName>
        <fullName evidence="8">MFS general substrate transporter</fullName>
    </submittedName>
</protein>
<feature type="domain" description="Major facilitator superfamily (MFS) profile" evidence="7">
    <location>
        <begin position="75"/>
        <end position="506"/>
    </location>
</feature>
<feature type="region of interest" description="Disordered" evidence="5">
    <location>
        <begin position="12"/>
        <end position="41"/>
    </location>
</feature>
<dbReference type="AlphaFoldDB" id="A0A2J6Q7K1"/>
<keyword evidence="9" id="KW-1185">Reference proteome</keyword>
<evidence type="ECO:0000256" key="5">
    <source>
        <dbReference type="SAM" id="MobiDB-lite"/>
    </source>
</evidence>
<feature type="transmembrane region" description="Helical" evidence="6">
    <location>
        <begin position="414"/>
        <end position="437"/>
    </location>
</feature>
<dbReference type="InterPro" id="IPR036259">
    <property type="entry name" value="MFS_trans_sf"/>
</dbReference>
<evidence type="ECO:0000256" key="1">
    <source>
        <dbReference type="ARBA" id="ARBA00004141"/>
    </source>
</evidence>
<evidence type="ECO:0000259" key="7">
    <source>
        <dbReference type="PROSITE" id="PS50850"/>
    </source>
</evidence>
<gene>
    <name evidence="8" type="ORF">NA56DRAFT_719014</name>
</gene>
<dbReference type="SUPFAM" id="SSF103473">
    <property type="entry name" value="MFS general substrate transporter"/>
    <property type="match status" value="1"/>
</dbReference>
<feature type="transmembrane region" description="Helical" evidence="6">
    <location>
        <begin position="143"/>
        <end position="165"/>
    </location>
</feature>
<dbReference type="InterPro" id="IPR020846">
    <property type="entry name" value="MFS_dom"/>
</dbReference>
<feature type="transmembrane region" description="Helical" evidence="6">
    <location>
        <begin position="481"/>
        <end position="501"/>
    </location>
</feature>